<dbReference type="EMBL" id="CAJMWW010000204">
    <property type="protein sequence ID" value="CAE6457290.1"/>
    <property type="molecule type" value="Genomic_DNA"/>
</dbReference>
<evidence type="ECO:0000256" key="1">
    <source>
        <dbReference type="SAM" id="Phobius"/>
    </source>
</evidence>
<dbReference type="Proteomes" id="UP000663841">
    <property type="component" value="Unassembled WGS sequence"/>
</dbReference>
<keyword evidence="1" id="KW-0472">Membrane</keyword>
<feature type="transmembrane region" description="Helical" evidence="1">
    <location>
        <begin position="57"/>
        <end position="76"/>
    </location>
</feature>
<feature type="transmembrane region" description="Helical" evidence="1">
    <location>
        <begin position="116"/>
        <end position="134"/>
    </location>
</feature>
<gene>
    <name evidence="2" type="ORF">RDB_LOCUS142505</name>
</gene>
<organism evidence="2 3">
    <name type="scientific">Rhizoctonia solani</name>
    <dbReference type="NCBI Taxonomy" id="456999"/>
    <lineage>
        <taxon>Eukaryota</taxon>
        <taxon>Fungi</taxon>
        <taxon>Dikarya</taxon>
        <taxon>Basidiomycota</taxon>
        <taxon>Agaricomycotina</taxon>
        <taxon>Agaricomycetes</taxon>
        <taxon>Cantharellales</taxon>
        <taxon>Ceratobasidiaceae</taxon>
        <taxon>Rhizoctonia</taxon>
    </lineage>
</organism>
<proteinExistence type="predicted"/>
<evidence type="ECO:0000313" key="3">
    <source>
        <dbReference type="Proteomes" id="UP000663841"/>
    </source>
</evidence>
<comment type="caution">
    <text evidence="2">The sequence shown here is derived from an EMBL/GenBank/DDBJ whole genome shotgun (WGS) entry which is preliminary data.</text>
</comment>
<reference evidence="2" key="1">
    <citation type="submission" date="2021-01" db="EMBL/GenBank/DDBJ databases">
        <authorList>
            <person name="Kaushik A."/>
        </authorList>
    </citation>
    <scope>NUCLEOTIDE SEQUENCE</scope>
    <source>
        <strain evidence="2">AG3-T5</strain>
    </source>
</reference>
<dbReference type="AlphaFoldDB" id="A0A8H3BIY4"/>
<protein>
    <submittedName>
        <fullName evidence="2">Uncharacterized protein</fullName>
    </submittedName>
</protein>
<feature type="transmembrane region" description="Helical" evidence="1">
    <location>
        <begin position="82"/>
        <end position="104"/>
    </location>
</feature>
<keyword evidence="1" id="KW-0812">Transmembrane</keyword>
<accession>A0A8H3BIY4</accession>
<feature type="transmembrane region" description="Helical" evidence="1">
    <location>
        <begin position="173"/>
        <end position="197"/>
    </location>
</feature>
<feature type="transmembrane region" description="Helical" evidence="1">
    <location>
        <begin position="25"/>
        <end position="45"/>
    </location>
</feature>
<feature type="transmembrane region" description="Helical" evidence="1">
    <location>
        <begin position="258"/>
        <end position="278"/>
    </location>
</feature>
<evidence type="ECO:0000313" key="2">
    <source>
        <dbReference type="EMBL" id="CAE6457290.1"/>
    </source>
</evidence>
<keyword evidence="1" id="KW-1133">Transmembrane helix</keyword>
<feature type="transmembrane region" description="Helical" evidence="1">
    <location>
        <begin position="218"/>
        <end position="238"/>
    </location>
</feature>
<name>A0A8H3BIY4_9AGAM</name>
<sequence>MSNNPTGPELNFCTTIVANPDILGIGIRISIYAGTILNLLQSVILSRGENKHAISDGYRDTVLTSAGLVMTAIITWKTQGLSLFDGLIVTMLAGMMTVCGAISICQMPTLGFTMNFSYLLFATFATYWGIQVWYNPATFGIPSNGENCTASIETIFVVLGFDVQVTNSKLRSLALFCYALAAMSIPVALIITILSVAYYASNGLEDSDSTSGDLKKSYWTKVIVPAIIALATIIYMIVTIEQMVHRNGIQAQLSTWTFGQTLALIMLLHQIMTFLSLCKQEF</sequence>